<comment type="caution">
    <text evidence="4">The sequence shown here is derived from an EMBL/GenBank/DDBJ whole genome shotgun (WGS) entry which is preliminary data.</text>
</comment>
<feature type="domain" description="Transposase-associated" evidence="3">
    <location>
        <begin position="11"/>
        <end position="78"/>
    </location>
</feature>
<accession>A0A8T3AQL4</accession>
<feature type="compositionally biased region" description="Pro residues" evidence="1">
    <location>
        <begin position="356"/>
        <end position="365"/>
    </location>
</feature>
<dbReference type="OrthoDB" id="1878503at2759"/>
<evidence type="ECO:0000313" key="5">
    <source>
        <dbReference type="Proteomes" id="UP000829196"/>
    </source>
</evidence>
<feature type="compositionally biased region" description="Low complexity" evidence="1">
    <location>
        <begin position="342"/>
        <end position="353"/>
    </location>
</feature>
<keyword evidence="5" id="KW-1185">Reference proteome</keyword>
<feature type="domain" description="DUF4218" evidence="2">
    <location>
        <begin position="105"/>
        <end position="186"/>
    </location>
</feature>
<reference evidence="4" key="1">
    <citation type="journal article" date="2022" name="Front. Genet.">
        <title>Chromosome-Scale Assembly of the Dendrobium nobile Genome Provides Insights Into the Molecular Mechanism of the Biosynthesis of the Medicinal Active Ingredient of Dendrobium.</title>
        <authorList>
            <person name="Xu Q."/>
            <person name="Niu S.-C."/>
            <person name="Li K.-L."/>
            <person name="Zheng P.-J."/>
            <person name="Zhang X.-J."/>
            <person name="Jia Y."/>
            <person name="Liu Y."/>
            <person name="Niu Y.-X."/>
            <person name="Yu L.-H."/>
            <person name="Chen D.-F."/>
            <person name="Zhang G.-Q."/>
        </authorList>
    </citation>
    <scope>NUCLEOTIDE SEQUENCE</scope>
    <source>
        <tissue evidence="4">Leaf</tissue>
    </source>
</reference>
<dbReference type="EMBL" id="JAGYWB010000014">
    <property type="protein sequence ID" value="KAI0498693.1"/>
    <property type="molecule type" value="Genomic_DNA"/>
</dbReference>
<organism evidence="4 5">
    <name type="scientific">Dendrobium nobile</name>
    <name type="common">Orchid</name>
    <dbReference type="NCBI Taxonomy" id="94219"/>
    <lineage>
        <taxon>Eukaryota</taxon>
        <taxon>Viridiplantae</taxon>
        <taxon>Streptophyta</taxon>
        <taxon>Embryophyta</taxon>
        <taxon>Tracheophyta</taxon>
        <taxon>Spermatophyta</taxon>
        <taxon>Magnoliopsida</taxon>
        <taxon>Liliopsida</taxon>
        <taxon>Asparagales</taxon>
        <taxon>Orchidaceae</taxon>
        <taxon>Epidendroideae</taxon>
        <taxon>Malaxideae</taxon>
        <taxon>Dendrobiinae</taxon>
        <taxon>Dendrobium</taxon>
    </lineage>
</organism>
<dbReference type="AlphaFoldDB" id="A0A8T3AQL4"/>
<proteinExistence type="predicted"/>
<sequence length="424" mass="48814">MYNRLLPGRKGLTVEFIHGVETFIQVASQLPSFQFDKMFRCPYSKHKNLAFLKPDDVKLDLYRRGFVSNYWIWTSHGEYEPHKDAHAGSSTAYETFDEVQMSKPYEDLIFDVAVHLPYEARVGGPVQYRWMFPFERYLNKLKKYVKNKARPEGSICEAYLSQEITHFCSYYFEPHVSSTRTKIGRNMDFDVEEQSHAALSVFRRPGKPCGKCVERFLNDSEINTANLYVLLNCEEVEPILEYFVSNLPLTYSLDIELVVAKEFATWFRSYVQNPDNKYFDKNLQSLAWGPMRKMASSDDPPRKSFASKFWRKKFIVSRATQPDEGEGPSVPPADAPTPPPRGQQQSPSEQGQGHLDPPPVVPPYFPGHFLPPSTSPHFPSQDQTYASPFYPYYPPPSSQAAGPSTGPHPPYTYPYYYPYPVQHE</sequence>
<dbReference type="InterPro" id="IPR029480">
    <property type="entry name" value="Transpos_assoc"/>
</dbReference>
<evidence type="ECO:0000259" key="2">
    <source>
        <dbReference type="Pfam" id="PF13960"/>
    </source>
</evidence>
<dbReference type="Pfam" id="PF13963">
    <property type="entry name" value="Transpos_assoc"/>
    <property type="match status" value="1"/>
</dbReference>
<protein>
    <recommendedName>
        <fullName evidence="6">DUF4218 domain-containing protein</fullName>
    </recommendedName>
</protein>
<dbReference type="PANTHER" id="PTHR48258:SF4">
    <property type="entry name" value="DUF4216 DOMAIN-CONTAINING PROTEIN"/>
    <property type="match status" value="1"/>
</dbReference>
<feature type="region of interest" description="Disordered" evidence="1">
    <location>
        <begin position="320"/>
        <end position="414"/>
    </location>
</feature>
<gene>
    <name evidence="4" type="ORF">KFK09_019583</name>
</gene>
<feature type="compositionally biased region" description="Pro residues" evidence="1">
    <location>
        <begin position="329"/>
        <end position="341"/>
    </location>
</feature>
<feature type="compositionally biased region" description="Polar residues" evidence="1">
    <location>
        <begin position="375"/>
        <end position="384"/>
    </location>
</feature>
<dbReference type="PANTHER" id="PTHR48258">
    <property type="entry name" value="DUF4218 DOMAIN-CONTAINING PROTEIN-RELATED"/>
    <property type="match status" value="1"/>
</dbReference>
<name>A0A8T3AQL4_DENNO</name>
<dbReference type="Proteomes" id="UP000829196">
    <property type="component" value="Unassembled WGS sequence"/>
</dbReference>
<dbReference type="Pfam" id="PF13960">
    <property type="entry name" value="DUF4218"/>
    <property type="match status" value="1"/>
</dbReference>
<dbReference type="InterPro" id="IPR025452">
    <property type="entry name" value="DUF4218"/>
</dbReference>
<evidence type="ECO:0008006" key="6">
    <source>
        <dbReference type="Google" id="ProtNLM"/>
    </source>
</evidence>
<evidence type="ECO:0000259" key="3">
    <source>
        <dbReference type="Pfam" id="PF13963"/>
    </source>
</evidence>
<evidence type="ECO:0000256" key="1">
    <source>
        <dbReference type="SAM" id="MobiDB-lite"/>
    </source>
</evidence>
<evidence type="ECO:0000313" key="4">
    <source>
        <dbReference type="EMBL" id="KAI0498693.1"/>
    </source>
</evidence>